<dbReference type="AlphaFoldDB" id="A0A9Q9HJK4"/>
<evidence type="ECO:0000259" key="1">
    <source>
        <dbReference type="Pfam" id="PF13619"/>
    </source>
</evidence>
<proteinExistence type="predicted"/>
<protein>
    <submittedName>
        <fullName evidence="2">KTSC domain-containing protein</fullName>
    </submittedName>
</protein>
<dbReference type="RefSeq" id="WP_375544360.1">
    <property type="nucleotide sequence ID" value="NZ_CP081070.1"/>
</dbReference>
<accession>A0A9Q9HJK4</accession>
<sequence length="60" mass="7112">MPWVNSSAISRIEWDNGTLSIWFHQSGRYDYFNVPAQVYSDFLCAPSKGTYYNSHIRDRY</sequence>
<reference evidence="2" key="1">
    <citation type="submission" date="2021-08" db="EMBL/GenBank/DDBJ databases">
        <authorList>
            <person name="Nwanade C."/>
            <person name="Wang M."/>
            <person name="Masoudi A."/>
            <person name="Yu Z."/>
            <person name="Liu J."/>
        </authorList>
    </citation>
    <scope>NUCLEOTIDE SEQUENCE</scope>
    <source>
        <strain evidence="2">S122</strain>
    </source>
</reference>
<dbReference type="InterPro" id="IPR025309">
    <property type="entry name" value="KTSC_dom"/>
</dbReference>
<dbReference type="EMBL" id="CP081070">
    <property type="protein sequence ID" value="UWQ53265.1"/>
    <property type="molecule type" value="Genomic_DNA"/>
</dbReference>
<name>A0A9Q9HJK4_LEICA</name>
<gene>
    <name evidence="2" type="ORF">K3721_14905</name>
</gene>
<dbReference type="Proteomes" id="UP001058713">
    <property type="component" value="Chromosome"/>
</dbReference>
<evidence type="ECO:0000313" key="2">
    <source>
        <dbReference type="EMBL" id="UWQ53265.1"/>
    </source>
</evidence>
<feature type="domain" description="KTSC" evidence="1">
    <location>
        <begin position="5"/>
        <end position="60"/>
    </location>
</feature>
<dbReference type="KEGG" id="lcae:K3721_14905"/>
<dbReference type="Pfam" id="PF13619">
    <property type="entry name" value="KTSC"/>
    <property type="match status" value="1"/>
</dbReference>
<evidence type="ECO:0000313" key="3">
    <source>
        <dbReference type="Proteomes" id="UP001058713"/>
    </source>
</evidence>
<organism evidence="2 3">
    <name type="scientific">Leisingera caerulea</name>
    <name type="common">Phaeobacter caeruleus</name>
    <dbReference type="NCBI Taxonomy" id="506591"/>
    <lineage>
        <taxon>Bacteria</taxon>
        <taxon>Pseudomonadati</taxon>
        <taxon>Pseudomonadota</taxon>
        <taxon>Alphaproteobacteria</taxon>
        <taxon>Rhodobacterales</taxon>
        <taxon>Roseobacteraceae</taxon>
        <taxon>Leisingera</taxon>
    </lineage>
</organism>